<dbReference type="InterPro" id="IPR011006">
    <property type="entry name" value="CheY-like_superfamily"/>
</dbReference>
<accession>A0ABX4I4P0</accession>
<dbReference type="CDD" id="cd17535">
    <property type="entry name" value="REC_NarL-like"/>
    <property type="match status" value="1"/>
</dbReference>
<evidence type="ECO:0000256" key="3">
    <source>
        <dbReference type="ARBA" id="ARBA00023125"/>
    </source>
</evidence>
<keyword evidence="9" id="KW-1185">Reference proteome</keyword>
<dbReference type="PROSITE" id="PS00622">
    <property type="entry name" value="HTH_LUXR_1"/>
    <property type="match status" value="1"/>
</dbReference>
<dbReference type="Pfam" id="PF00196">
    <property type="entry name" value="GerE"/>
    <property type="match status" value="1"/>
</dbReference>
<dbReference type="EMBL" id="JXJT01000027">
    <property type="protein sequence ID" value="PCS00561.1"/>
    <property type="molecule type" value="Genomic_DNA"/>
</dbReference>
<evidence type="ECO:0000256" key="2">
    <source>
        <dbReference type="ARBA" id="ARBA00023015"/>
    </source>
</evidence>
<evidence type="ECO:0000259" key="7">
    <source>
        <dbReference type="PROSITE" id="PS50110"/>
    </source>
</evidence>
<evidence type="ECO:0000256" key="5">
    <source>
        <dbReference type="PROSITE-ProRule" id="PRU00169"/>
    </source>
</evidence>
<dbReference type="SMART" id="SM00421">
    <property type="entry name" value="HTH_LUXR"/>
    <property type="match status" value="1"/>
</dbReference>
<keyword evidence="4" id="KW-0804">Transcription</keyword>
<evidence type="ECO:0000256" key="1">
    <source>
        <dbReference type="ARBA" id="ARBA00022553"/>
    </source>
</evidence>
<sequence length="211" mass="23568">MDMEKITVMLVDDHQMVRLGLSSYLNMQEDLIVVAEAVNGLDGIQKARQHRPDVILMDLVMEEMDGIAASKAILSENPEVKILILTSFLDDEKIFPALEAGVKGYILKTSQAHEIAASVRKIAEGQDVLSDSVRAKIYEKRHAQPELYEDLTARESEVLKEIAKGLSNQEIADELYISLKTVKTHVSNILSKLQVEDRTQAAIYAIKHKIA</sequence>
<dbReference type="PROSITE" id="PS50043">
    <property type="entry name" value="HTH_LUXR_2"/>
    <property type="match status" value="1"/>
</dbReference>
<proteinExistence type="predicted"/>
<dbReference type="InterPro" id="IPR001789">
    <property type="entry name" value="Sig_transdc_resp-reg_receiver"/>
</dbReference>
<keyword evidence="1 5" id="KW-0597">Phosphoprotein</keyword>
<dbReference type="Gene3D" id="3.40.50.2300">
    <property type="match status" value="1"/>
</dbReference>
<reference evidence="8 9" key="1">
    <citation type="submission" date="2014-12" db="EMBL/GenBank/DDBJ databases">
        <title>Draft genome sequences of 10 type strains of Lactococcus.</title>
        <authorList>
            <person name="Sun Z."/>
            <person name="Zhong Z."/>
            <person name="Liu W."/>
            <person name="Zhang W."/>
            <person name="Zhang H."/>
        </authorList>
    </citation>
    <scope>NUCLEOTIDE SEQUENCE [LARGE SCALE GENOMIC DNA]</scope>
    <source>
        <strain evidence="8 9">DSM 22330</strain>
    </source>
</reference>
<dbReference type="InterPro" id="IPR058245">
    <property type="entry name" value="NreC/VraR/RcsB-like_REC"/>
</dbReference>
<dbReference type="PANTHER" id="PTHR43214">
    <property type="entry name" value="TWO-COMPONENT RESPONSE REGULATOR"/>
    <property type="match status" value="1"/>
</dbReference>
<dbReference type="Proteomes" id="UP000218979">
    <property type="component" value="Unassembled WGS sequence"/>
</dbReference>
<evidence type="ECO:0000256" key="4">
    <source>
        <dbReference type="ARBA" id="ARBA00023163"/>
    </source>
</evidence>
<dbReference type="SUPFAM" id="SSF46894">
    <property type="entry name" value="C-terminal effector domain of the bipartite response regulators"/>
    <property type="match status" value="1"/>
</dbReference>
<dbReference type="InterPro" id="IPR039420">
    <property type="entry name" value="WalR-like"/>
</dbReference>
<organism evidence="8 9">
    <name type="scientific">Pseudolactococcus chungangensis CAU 28 = DSM 22330</name>
    <dbReference type="NCBI Taxonomy" id="1122154"/>
    <lineage>
        <taxon>Bacteria</taxon>
        <taxon>Bacillati</taxon>
        <taxon>Bacillota</taxon>
        <taxon>Bacilli</taxon>
        <taxon>Lactobacillales</taxon>
        <taxon>Streptococcaceae</taxon>
        <taxon>Pseudolactococcus</taxon>
    </lineage>
</organism>
<dbReference type="PANTHER" id="PTHR43214:SF37">
    <property type="entry name" value="TRANSCRIPTIONAL REGULATORY PROTEIN YDFI"/>
    <property type="match status" value="1"/>
</dbReference>
<dbReference type="Pfam" id="PF00072">
    <property type="entry name" value="Response_reg"/>
    <property type="match status" value="1"/>
</dbReference>
<dbReference type="PRINTS" id="PR00038">
    <property type="entry name" value="HTHLUXR"/>
</dbReference>
<dbReference type="PROSITE" id="PS50110">
    <property type="entry name" value="RESPONSE_REGULATORY"/>
    <property type="match status" value="1"/>
</dbReference>
<gene>
    <name evidence="8" type="ORF">RR45_GL001211</name>
</gene>
<evidence type="ECO:0000313" key="9">
    <source>
        <dbReference type="Proteomes" id="UP000218979"/>
    </source>
</evidence>
<feature type="modified residue" description="4-aspartylphosphate" evidence="5">
    <location>
        <position position="58"/>
    </location>
</feature>
<name>A0ABX4I4P0_9LACT</name>
<keyword evidence="3" id="KW-0238">DNA-binding</keyword>
<dbReference type="InterPro" id="IPR016032">
    <property type="entry name" value="Sig_transdc_resp-reg_C-effctor"/>
</dbReference>
<protein>
    <submittedName>
        <fullName evidence="8">LuxR family transcriptional regulator</fullName>
    </submittedName>
</protein>
<feature type="domain" description="HTH luxR-type" evidence="6">
    <location>
        <begin position="144"/>
        <end position="209"/>
    </location>
</feature>
<dbReference type="SUPFAM" id="SSF52172">
    <property type="entry name" value="CheY-like"/>
    <property type="match status" value="1"/>
</dbReference>
<comment type="caution">
    <text evidence="8">The sequence shown here is derived from an EMBL/GenBank/DDBJ whole genome shotgun (WGS) entry which is preliminary data.</text>
</comment>
<dbReference type="CDD" id="cd06170">
    <property type="entry name" value="LuxR_C_like"/>
    <property type="match status" value="1"/>
</dbReference>
<feature type="domain" description="Response regulatory" evidence="7">
    <location>
        <begin position="7"/>
        <end position="123"/>
    </location>
</feature>
<dbReference type="InterPro" id="IPR000792">
    <property type="entry name" value="Tscrpt_reg_LuxR_C"/>
</dbReference>
<keyword evidence="2" id="KW-0805">Transcription regulation</keyword>
<evidence type="ECO:0000313" key="8">
    <source>
        <dbReference type="EMBL" id="PCS00561.1"/>
    </source>
</evidence>
<dbReference type="SMART" id="SM00448">
    <property type="entry name" value="REC"/>
    <property type="match status" value="1"/>
</dbReference>
<evidence type="ECO:0000259" key="6">
    <source>
        <dbReference type="PROSITE" id="PS50043"/>
    </source>
</evidence>